<accession>A0A0D1M5P7</accession>
<dbReference type="Pfam" id="PF00005">
    <property type="entry name" value="ABC_tran"/>
    <property type="match status" value="1"/>
</dbReference>
<dbReference type="EMBL" id="JXTP01000048">
    <property type="protein sequence ID" value="KIU27370.1"/>
    <property type="molecule type" value="Genomic_DNA"/>
</dbReference>
<comment type="function">
    <text evidence="6">Part of the ABC transporter complex HmuTUV involved in hemin import. Responsible for energy coupling to the transport system.</text>
</comment>
<dbReference type="InterPro" id="IPR003439">
    <property type="entry name" value="ABC_transporter-like_ATP-bd"/>
</dbReference>
<dbReference type="InterPro" id="IPR027417">
    <property type="entry name" value="P-loop_NTPase"/>
</dbReference>
<dbReference type="PROSITE" id="PS00211">
    <property type="entry name" value="ABC_TRANSPORTER_1"/>
    <property type="match status" value="1"/>
</dbReference>
<evidence type="ECO:0000256" key="5">
    <source>
        <dbReference type="ARBA" id="ARBA00022967"/>
    </source>
</evidence>
<dbReference type="PATRIC" id="fig|1549858.7.peg.1488"/>
<evidence type="ECO:0000256" key="4">
    <source>
        <dbReference type="ARBA" id="ARBA00022840"/>
    </source>
</evidence>
<dbReference type="FunFam" id="3.40.50.300:FF:000134">
    <property type="entry name" value="Iron-enterobactin ABC transporter ATP-binding protein"/>
    <property type="match status" value="1"/>
</dbReference>
<keyword evidence="4" id="KW-0067">ATP-binding</keyword>
<evidence type="ECO:0000313" key="9">
    <source>
        <dbReference type="Proteomes" id="UP000033203"/>
    </source>
</evidence>
<evidence type="ECO:0000256" key="6">
    <source>
        <dbReference type="ARBA" id="ARBA00037066"/>
    </source>
</evidence>
<sequence>MDLIADRLSVDLGSRRVLYDVDATIRRGRVTVILGPNGAGKSTLLKALAGLVTPAGGSVTLEGAPLAALAPRQRARRIGYLPQEAAVHWNVPARDVVALGRVPHRAPFAGPSPTDRAAIDAALATTHATNLADRPIADLSGGERARILLARVLAGEPDWLLADEPLASLDPAHQIDILDRLCGIAVAGRGVVLVLHDLAQAARIADDVILLRDGGIVAAGPASCTLTAARIAEVFDVTVASLPGSRVMVPIGRIVR</sequence>
<dbReference type="PROSITE" id="PS50893">
    <property type="entry name" value="ABC_TRANSPORTER_2"/>
    <property type="match status" value="1"/>
</dbReference>
<dbReference type="PANTHER" id="PTHR42794:SF1">
    <property type="entry name" value="HEMIN IMPORT ATP-BINDING PROTEIN HMUV"/>
    <property type="match status" value="1"/>
</dbReference>
<evidence type="ECO:0000259" key="7">
    <source>
        <dbReference type="PROSITE" id="PS50893"/>
    </source>
</evidence>
<dbReference type="AlphaFoldDB" id="A0A0D1M5P7"/>
<keyword evidence="5" id="KW-1278">Translocase</keyword>
<dbReference type="InterPro" id="IPR003593">
    <property type="entry name" value="AAA+_ATPase"/>
</dbReference>
<name>A0A0D1M5P7_9SPHN</name>
<reference evidence="8 9" key="1">
    <citation type="submission" date="2015-01" db="EMBL/GenBank/DDBJ databases">
        <title>Genome of Sphingomonas taxi strain 30a.</title>
        <authorList>
            <person name="Eevers N."/>
            <person name="Van Hamme J."/>
            <person name="Bottos E."/>
            <person name="Weyens N."/>
            <person name="Vangronsveld J."/>
        </authorList>
    </citation>
    <scope>NUCLEOTIDE SEQUENCE [LARGE SCALE GENOMIC DNA]</scope>
    <source>
        <strain evidence="8 9">30a</strain>
    </source>
</reference>
<evidence type="ECO:0000313" key="8">
    <source>
        <dbReference type="EMBL" id="KIU27370.1"/>
    </source>
</evidence>
<dbReference type="SMART" id="SM00382">
    <property type="entry name" value="AAA"/>
    <property type="match status" value="1"/>
</dbReference>
<comment type="caution">
    <text evidence="8">The sequence shown here is derived from an EMBL/GenBank/DDBJ whole genome shotgun (WGS) entry which is preliminary data.</text>
</comment>
<dbReference type="InterPro" id="IPR017871">
    <property type="entry name" value="ABC_transporter-like_CS"/>
</dbReference>
<dbReference type="Gene3D" id="3.40.50.300">
    <property type="entry name" value="P-loop containing nucleotide triphosphate hydrolases"/>
    <property type="match status" value="1"/>
</dbReference>
<dbReference type="GO" id="GO:0016887">
    <property type="term" value="F:ATP hydrolysis activity"/>
    <property type="evidence" value="ECO:0007669"/>
    <property type="project" value="InterPro"/>
</dbReference>
<dbReference type="GO" id="GO:0005524">
    <property type="term" value="F:ATP binding"/>
    <property type="evidence" value="ECO:0007669"/>
    <property type="project" value="UniProtKB-KW"/>
</dbReference>
<evidence type="ECO:0000256" key="2">
    <source>
        <dbReference type="ARBA" id="ARBA00022448"/>
    </source>
</evidence>
<dbReference type="Proteomes" id="UP000033203">
    <property type="component" value="Unassembled WGS sequence"/>
</dbReference>
<comment type="similarity">
    <text evidence="1">Belongs to the ABC transporter superfamily.</text>
</comment>
<evidence type="ECO:0000256" key="3">
    <source>
        <dbReference type="ARBA" id="ARBA00022741"/>
    </source>
</evidence>
<proteinExistence type="inferred from homology"/>
<dbReference type="SUPFAM" id="SSF52540">
    <property type="entry name" value="P-loop containing nucleoside triphosphate hydrolases"/>
    <property type="match status" value="1"/>
</dbReference>
<evidence type="ECO:0000256" key="1">
    <source>
        <dbReference type="ARBA" id="ARBA00005417"/>
    </source>
</evidence>
<feature type="domain" description="ABC transporter" evidence="7">
    <location>
        <begin position="3"/>
        <end position="238"/>
    </location>
</feature>
<organism evidence="8 9">
    <name type="scientific">Sphingomonas melonis</name>
    <dbReference type="NCBI Taxonomy" id="152682"/>
    <lineage>
        <taxon>Bacteria</taxon>
        <taxon>Pseudomonadati</taxon>
        <taxon>Pseudomonadota</taxon>
        <taxon>Alphaproteobacteria</taxon>
        <taxon>Sphingomonadales</taxon>
        <taxon>Sphingomonadaceae</taxon>
        <taxon>Sphingomonas</taxon>
    </lineage>
</organism>
<dbReference type="PANTHER" id="PTHR42794">
    <property type="entry name" value="HEMIN IMPORT ATP-BINDING PROTEIN HMUV"/>
    <property type="match status" value="1"/>
</dbReference>
<gene>
    <name evidence="8" type="ORF">SR41_10615</name>
</gene>
<protein>
    <submittedName>
        <fullName evidence="8">ABC transporter</fullName>
    </submittedName>
</protein>
<keyword evidence="3" id="KW-0547">Nucleotide-binding</keyword>
<keyword evidence="2" id="KW-0813">Transport</keyword>